<keyword evidence="1" id="KW-0472">Membrane</keyword>
<dbReference type="OMA" id="SHTALWF"/>
<organism evidence="2 3">
    <name type="scientific">Nematocida parisii (strain ERTm3)</name>
    <name type="common">Nematode killer fungus</name>
    <dbReference type="NCBI Taxonomy" id="935791"/>
    <lineage>
        <taxon>Eukaryota</taxon>
        <taxon>Fungi</taxon>
        <taxon>Fungi incertae sedis</taxon>
        <taxon>Microsporidia</taxon>
        <taxon>Nematocida</taxon>
    </lineage>
</organism>
<sequence length="293" mass="34012">MKMSKKVQLLSQEITRFIDRHQEESFLIKKFPKEIDNLSEFEETIDRDIQRLRFCVPNPNRPGSHEIDKTSTPVVYLKRLAAKLYSIDEYYQEILDFLIPIIYTEVSANKDIEYSVIEKHCMVIYENFLYMYLKDNYALALSYELILRKMDGYYITKPIDLEEIKGIFVELSHTALWFSRIFAYDDLVYIYSYLLQSELYTPYVFFLAAIDIIRERENAKPIFNLGNPSAILGEDKMMALISKSKKLDKKIGHFFKKGISPSTITMFLVLAGIGVGAAIAAGVCMSKNRSSKE</sequence>
<dbReference type="AlphaFoldDB" id="I3EK85"/>
<keyword evidence="1" id="KW-0812">Transmembrane</keyword>
<evidence type="ECO:0000313" key="3">
    <source>
        <dbReference type="Proteomes" id="UP000002872"/>
    </source>
</evidence>
<dbReference type="Proteomes" id="UP000002872">
    <property type="component" value="Unassembled WGS sequence"/>
</dbReference>
<accession>I3EK85</accession>
<evidence type="ECO:0000313" key="2">
    <source>
        <dbReference type="EMBL" id="EIJ89632.1"/>
    </source>
</evidence>
<dbReference type="InParanoid" id="I3EK85"/>
<name>I3EK85_NEMP3</name>
<protein>
    <recommendedName>
        <fullName evidence="4">Rab-GAP TBC domain-containing protein</fullName>
    </recommendedName>
</protein>
<dbReference type="VEuPathDB" id="MicrosporidiaDB:NEQG_00402"/>
<keyword evidence="3" id="KW-1185">Reference proteome</keyword>
<gene>
    <name evidence="2" type="ORF">NEQG_00402</name>
</gene>
<dbReference type="OrthoDB" id="2189462at2759"/>
<reference evidence="2" key="1">
    <citation type="submission" date="2011-01" db="EMBL/GenBank/DDBJ databases">
        <title>The Genome Sequence of Nematocida parisii strain ERTm3.</title>
        <authorList>
            <consortium name="The Broad Institute Genome Sequencing Platform"/>
            <consortium name="The Broad Institute Genome Sequencing Center for Infectious Disease"/>
            <person name="Cuomo C."/>
            <person name="Troemel E."/>
            <person name="Young S.K."/>
            <person name="Zeng Q."/>
            <person name="Gargeya S."/>
            <person name="Fitzgerald M."/>
            <person name="Haas B."/>
            <person name="Abouelleil A."/>
            <person name="Alvarado L."/>
            <person name="Arachchi H.M."/>
            <person name="Berlin A."/>
            <person name="Chapman S.B."/>
            <person name="Gearin G."/>
            <person name="Goldberg J."/>
            <person name="Griggs A."/>
            <person name="Gujja S."/>
            <person name="Hansen M."/>
            <person name="Heiman D."/>
            <person name="Howarth C."/>
            <person name="Larimer J."/>
            <person name="Lui A."/>
            <person name="MacDonald P.J.P."/>
            <person name="McCowen C."/>
            <person name="Montmayeur A."/>
            <person name="Murphy C."/>
            <person name="Neiman D."/>
            <person name="Pearson M."/>
            <person name="Priest M."/>
            <person name="Roberts A."/>
            <person name="Saif S."/>
            <person name="Shea T."/>
            <person name="Sisk P."/>
            <person name="Stolte C."/>
            <person name="Sykes S."/>
            <person name="Wortman J."/>
            <person name="Nusbaum C."/>
            <person name="Birren B."/>
        </authorList>
    </citation>
    <scope>NUCLEOTIDE SEQUENCE</scope>
    <source>
        <strain evidence="2">ERTm3</strain>
    </source>
</reference>
<dbReference type="HOGENOM" id="CLU_950252_0_0_1"/>
<evidence type="ECO:0008006" key="4">
    <source>
        <dbReference type="Google" id="ProtNLM"/>
    </source>
</evidence>
<dbReference type="EMBL" id="GL870876">
    <property type="protein sequence ID" value="EIJ89632.1"/>
    <property type="molecule type" value="Genomic_DNA"/>
</dbReference>
<feature type="transmembrane region" description="Helical" evidence="1">
    <location>
        <begin position="264"/>
        <end position="285"/>
    </location>
</feature>
<evidence type="ECO:0000256" key="1">
    <source>
        <dbReference type="SAM" id="Phobius"/>
    </source>
</evidence>
<proteinExistence type="predicted"/>
<keyword evidence="1" id="KW-1133">Transmembrane helix</keyword>